<dbReference type="PANTHER" id="PTHR22884">
    <property type="entry name" value="SET DOMAIN PROTEINS"/>
    <property type="match status" value="1"/>
</dbReference>
<dbReference type="PROSITE" id="PS50868">
    <property type="entry name" value="POST_SET"/>
    <property type="match status" value="1"/>
</dbReference>
<evidence type="ECO:0000256" key="6">
    <source>
        <dbReference type="ARBA" id="ARBA00022691"/>
    </source>
</evidence>
<evidence type="ECO:0000259" key="8">
    <source>
        <dbReference type="PROSITE" id="PS50280"/>
    </source>
</evidence>
<dbReference type="SUPFAM" id="SSF82199">
    <property type="entry name" value="SET domain"/>
    <property type="match status" value="1"/>
</dbReference>
<comment type="subcellular location">
    <subcellularLocation>
        <location evidence="2">Chromosome</location>
    </subcellularLocation>
    <subcellularLocation>
        <location evidence="1">Nucleus</location>
    </subcellularLocation>
</comment>
<evidence type="ECO:0000256" key="4">
    <source>
        <dbReference type="ARBA" id="ARBA00022603"/>
    </source>
</evidence>
<dbReference type="GO" id="GO:0042054">
    <property type="term" value="F:histone methyltransferase activity"/>
    <property type="evidence" value="ECO:0007669"/>
    <property type="project" value="InterPro"/>
</dbReference>
<dbReference type="GO" id="GO:0005694">
    <property type="term" value="C:chromosome"/>
    <property type="evidence" value="ECO:0007669"/>
    <property type="project" value="UniProtKB-SubCell"/>
</dbReference>
<evidence type="ECO:0000313" key="11">
    <source>
        <dbReference type="EMBL" id="ETL35115.1"/>
    </source>
</evidence>
<dbReference type="GO" id="GO:0032259">
    <property type="term" value="P:methylation"/>
    <property type="evidence" value="ECO:0007669"/>
    <property type="project" value="UniProtKB-KW"/>
</dbReference>
<sequence length="253" mass="28872">MRTSRKIAMAPKRMVQLSMDDFVEDDDASRFKRSRFSDILVSDTRTVVQAYGEYCPISRNEYICRMEKHMEKTDDNEICGGDCENRAMQIECVTGNCTTGRNCSNQRFQRSACASLFLAQTAEKGIVLFANEFIEREELVIEYTGEVMDNNEYKRRQQLLRGTRHFYGVQLNAREELDATRKGSLARFANHSCAPNCKLELWEVGGETCCGLFALETIAPHEEITLFYSASLTKLEARRCMCGSTTCKGYIPM</sequence>
<evidence type="ECO:0000256" key="7">
    <source>
        <dbReference type="ARBA" id="ARBA00023242"/>
    </source>
</evidence>
<evidence type="ECO:0000256" key="3">
    <source>
        <dbReference type="ARBA" id="ARBA00022454"/>
    </source>
</evidence>
<evidence type="ECO:0000256" key="5">
    <source>
        <dbReference type="ARBA" id="ARBA00022679"/>
    </source>
</evidence>
<keyword evidence="4" id="KW-0489">Methyltransferase</keyword>
<evidence type="ECO:0000256" key="2">
    <source>
        <dbReference type="ARBA" id="ARBA00004286"/>
    </source>
</evidence>
<feature type="domain" description="AWS" evidence="10">
    <location>
        <begin position="59"/>
        <end position="112"/>
    </location>
</feature>
<organism evidence="11">
    <name type="scientific">Phytophthora nicotianae</name>
    <name type="common">Potato buckeye rot agent</name>
    <name type="synonym">Phytophthora parasitica</name>
    <dbReference type="NCBI Taxonomy" id="4792"/>
    <lineage>
        <taxon>Eukaryota</taxon>
        <taxon>Sar</taxon>
        <taxon>Stramenopiles</taxon>
        <taxon>Oomycota</taxon>
        <taxon>Peronosporomycetes</taxon>
        <taxon>Peronosporales</taxon>
        <taxon>Peronosporaceae</taxon>
        <taxon>Phytophthora</taxon>
    </lineage>
</organism>
<dbReference type="Proteomes" id="UP000053864">
    <property type="component" value="Unassembled WGS sequence"/>
</dbReference>
<dbReference type="PROSITE" id="PS50280">
    <property type="entry name" value="SET"/>
    <property type="match status" value="1"/>
</dbReference>
<protein>
    <recommendedName>
        <fullName evidence="12">SET domain-containing protein</fullName>
    </recommendedName>
</protein>
<gene>
    <name evidence="11" type="ORF">L916_12718</name>
</gene>
<feature type="domain" description="SET" evidence="8">
    <location>
        <begin position="114"/>
        <end position="229"/>
    </location>
</feature>
<dbReference type="InterPro" id="IPR050777">
    <property type="entry name" value="SET2_Histone-Lys_MeTrsfase"/>
</dbReference>
<dbReference type="Gene3D" id="2.170.270.10">
    <property type="entry name" value="SET domain"/>
    <property type="match status" value="1"/>
</dbReference>
<keyword evidence="5" id="KW-0808">Transferase</keyword>
<dbReference type="InterPro" id="IPR003616">
    <property type="entry name" value="Post-SET_dom"/>
</dbReference>
<feature type="domain" description="Post-SET" evidence="9">
    <location>
        <begin position="236"/>
        <end position="252"/>
    </location>
</feature>
<keyword evidence="3" id="KW-0158">Chromosome</keyword>
<evidence type="ECO:0000256" key="1">
    <source>
        <dbReference type="ARBA" id="ARBA00004123"/>
    </source>
</evidence>
<name>W2IM15_PHYNI</name>
<dbReference type="InterPro" id="IPR006560">
    <property type="entry name" value="AWS_dom"/>
</dbReference>
<dbReference type="SMART" id="SM00317">
    <property type="entry name" value="SET"/>
    <property type="match status" value="1"/>
</dbReference>
<evidence type="ECO:0000259" key="10">
    <source>
        <dbReference type="PROSITE" id="PS51215"/>
    </source>
</evidence>
<dbReference type="AlphaFoldDB" id="W2IM15"/>
<dbReference type="InterPro" id="IPR046341">
    <property type="entry name" value="SET_dom_sf"/>
</dbReference>
<evidence type="ECO:0008006" key="12">
    <source>
        <dbReference type="Google" id="ProtNLM"/>
    </source>
</evidence>
<reference evidence="11" key="1">
    <citation type="submission" date="2013-11" db="EMBL/GenBank/DDBJ databases">
        <title>The Genome Sequence of Phytophthora parasitica CJ05E6.</title>
        <authorList>
            <consortium name="The Broad Institute Genomics Platform"/>
            <person name="Russ C."/>
            <person name="Tyler B."/>
            <person name="Panabieres F."/>
            <person name="Shan W."/>
            <person name="Tripathy S."/>
            <person name="Grunwald N."/>
            <person name="Machado M."/>
            <person name="Johnson C.S."/>
            <person name="Arredondo F."/>
            <person name="Hong C."/>
            <person name="Coffey M."/>
            <person name="Young S.K."/>
            <person name="Zeng Q."/>
            <person name="Gargeya S."/>
            <person name="Fitzgerald M."/>
            <person name="Abouelleil A."/>
            <person name="Alvarado L."/>
            <person name="Chapman S.B."/>
            <person name="Gainer-Dewar J."/>
            <person name="Goldberg J."/>
            <person name="Griggs A."/>
            <person name="Gujja S."/>
            <person name="Hansen M."/>
            <person name="Howarth C."/>
            <person name="Imamovic A."/>
            <person name="Ireland A."/>
            <person name="Larimer J."/>
            <person name="McCowan C."/>
            <person name="Murphy C."/>
            <person name="Pearson M."/>
            <person name="Poon T.W."/>
            <person name="Priest M."/>
            <person name="Roberts A."/>
            <person name="Saif S."/>
            <person name="Shea T."/>
            <person name="Sykes S."/>
            <person name="Wortman J."/>
            <person name="Nusbaum C."/>
            <person name="Birren B."/>
        </authorList>
    </citation>
    <scope>NUCLEOTIDE SEQUENCE [LARGE SCALE GENOMIC DNA]</scope>
    <source>
        <strain evidence="11">CJ05E6</strain>
    </source>
</reference>
<dbReference type="SMART" id="SM00570">
    <property type="entry name" value="AWS"/>
    <property type="match status" value="1"/>
</dbReference>
<proteinExistence type="predicted"/>
<dbReference type="Pfam" id="PF17907">
    <property type="entry name" value="AWS"/>
    <property type="match status" value="1"/>
</dbReference>
<dbReference type="VEuPathDB" id="FungiDB:PPTG_03176"/>
<dbReference type="InterPro" id="IPR001214">
    <property type="entry name" value="SET_dom"/>
</dbReference>
<dbReference type="PROSITE" id="PS51215">
    <property type="entry name" value="AWS"/>
    <property type="match status" value="1"/>
</dbReference>
<dbReference type="Pfam" id="PF00856">
    <property type="entry name" value="SET"/>
    <property type="match status" value="1"/>
</dbReference>
<evidence type="ECO:0000259" key="9">
    <source>
        <dbReference type="PROSITE" id="PS50868"/>
    </source>
</evidence>
<dbReference type="GO" id="GO:0005634">
    <property type="term" value="C:nucleus"/>
    <property type="evidence" value="ECO:0007669"/>
    <property type="project" value="UniProtKB-SubCell"/>
</dbReference>
<keyword evidence="6" id="KW-0949">S-adenosyl-L-methionine</keyword>
<accession>W2IM15</accession>
<keyword evidence="7" id="KW-0539">Nucleus</keyword>
<dbReference type="EMBL" id="KI674093">
    <property type="protein sequence ID" value="ETL35115.1"/>
    <property type="molecule type" value="Genomic_DNA"/>
</dbReference>